<evidence type="ECO:0000313" key="2">
    <source>
        <dbReference type="EMBL" id="KAK9879834.1"/>
    </source>
</evidence>
<comment type="caution">
    <text evidence="2">The sequence shown here is derived from an EMBL/GenBank/DDBJ whole genome shotgun (WGS) entry which is preliminary data.</text>
</comment>
<organism evidence="2 3">
    <name type="scientific">Henosepilachna vigintioctopunctata</name>
    <dbReference type="NCBI Taxonomy" id="420089"/>
    <lineage>
        <taxon>Eukaryota</taxon>
        <taxon>Metazoa</taxon>
        <taxon>Ecdysozoa</taxon>
        <taxon>Arthropoda</taxon>
        <taxon>Hexapoda</taxon>
        <taxon>Insecta</taxon>
        <taxon>Pterygota</taxon>
        <taxon>Neoptera</taxon>
        <taxon>Endopterygota</taxon>
        <taxon>Coleoptera</taxon>
        <taxon>Polyphaga</taxon>
        <taxon>Cucujiformia</taxon>
        <taxon>Coccinelloidea</taxon>
        <taxon>Coccinellidae</taxon>
        <taxon>Epilachninae</taxon>
        <taxon>Epilachnini</taxon>
        <taxon>Henosepilachna</taxon>
    </lineage>
</organism>
<gene>
    <name evidence="2" type="ORF">WA026_008337</name>
</gene>
<feature type="region of interest" description="Disordered" evidence="1">
    <location>
        <begin position="358"/>
        <end position="388"/>
    </location>
</feature>
<keyword evidence="3" id="KW-1185">Reference proteome</keyword>
<proteinExistence type="predicted"/>
<name>A0AAW1UGN6_9CUCU</name>
<reference evidence="2 3" key="1">
    <citation type="submission" date="2023-03" db="EMBL/GenBank/DDBJ databases">
        <title>Genome insight into feeding habits of ladybird beetles.</title>
        <authorList>
            <person name="Li H.-S."/>
            <person name="Huang Y.-H."/>
            <person name="Pang H."/>
        </authorList>
    </citation>
    <scope>NUCLEOTIDE SEQUENCE [LARGE SCALE GENOMIC DNA]</scope>
    <source>
        <strain evidence="2">SYSU_2023b</strain>
        <tissue evidence="2">Whole body</tissue>
    </source>
</reference>
<sequence>MKTFYIVIPLQRKRIHKKKFSLQNYIEFNDKNNSNKNLIIIIIISIPLDMVSVPASPPESKSRKEPTACIAKNQESTVREEASTSCATPKSSFGSTSTEKCSPIHEINAATVREEASTSCAIPESSFGSTSTEKCSTIHEIDAAKIAFMFQLSLVTHEEHHMVSVPASPPESKSRKEPTACIAKNQESTVREEASTSCATPKSSFGSTSTEKCSTIHEIDAAKIAFMFQLSLVTHEEHHMVSVPASPPESKSRKEPTACIAKNQESTVRDEASTSCATPKSSFGSTSTAKCSPIHEINAATVREEASTSCAIPESSFGTSTEKCSTIHEIDAAKIAFMFQLSLVTHEEHRKMSLMINTTTTRRSKRKKRSTKNENFLYSYPTAKKTNS</sequence>
<evidence type="ECO:0000256" key="1">
    <source>
        <dbReference type="SAM" id="MobiDB-lite"/>
    </source>
</evidence>
<feature type="region of interest" description="Disordered" evidence="1">
    <location>
        <begin position="80"/>
        <end position="99"/>
    </location>
</feature>
<protein>
    <submittedName>
        <fullName evidence="2">Uncharacterized protein</fullName>
    </submittedName>
</protein>
<accession>A0AAW1UGN6</accession>
<dbReference type="EMBL" id="JARQZJ010000063">
    <property type="protein sequence ID" value="KAK9879834.1"/>
    <property type="molecule type" value="Genomic_DNA"/>
</dbReference>
<feature type="compositionally biased region" description="Polar residues" evidence="1">
    <location>
        <begin position="83"/>
        <end position="99"/>
    </location>
</feature>
<dbReference type="AlphaFoldDB" id="A0AAW1UGN6"/>
<evidence type="ECO:0000313" key="3">
    <source>
        <dbReference type="Proteomes" id="UP001431783"/>
    </source>
</evidence>
<dbReference type="Proteomes" id="UP001431783">
    <property type="component" value="Unassembled WGS sequence"/>
</dbReference>